<dbReference type="InterPro" id="IPR025669">
    <property type="entry name" value="AAA_dom"/>
</dbReference>
<dbReference type="EMBL" id="BAABKC010000087">
    <property type="protein sequence ID" value="GAA5070403.1"/>
    <property type="molecule type" value="Genomic_DNA"/>
</dbReference>
<reference evidence="4" key="1">
    <citation type="journal article" date="2019" name="Int. J. Syst. Evol. Microbiol.">
        <title>The Global Catalogue of Microorganisms (GCM) 10K type strain sequencing project: providing services to taxonomists for standard genome sequencing and annotation.</title>
        <authorList>
            <consortium name="The Broad Institute Genomics Platform"/>
            <consortium name="The Broad Institute Genome Sequencing Center for Infectious Disease"/>
            <person name="Wu L."/>
            <person name="Ma J."/>
        </authorList>
    </citation>
    <scope>NUCLEOTIDE SEQUENCE [LARGE SCALE GENOMIC DNA]</scope>
    <source>
        <strain evidence="4">JCM 18410</strain>
    </source>
</reference>
<dbReference type="Gene3D" id="3.40.50.300">
    <property type="entry name" value="P-loop containing nucleotide triphosphate hydrolases"/>
    <property type="match status" value="1"/>
</dbReference>
<accession>A0ABP9L5Z6</accession>
<dbReference type="InterPro" id="IPR050678">
    <property type="entry name" value="DNA_Partitioning_ATPase"/>
</dbReference>
<proteinExistence type="predicted"/>
<feature type="compositionally biased region" description="Polar residues" evidence="1">
    <location>
        <begin position="1"/>
        <end position="17"/>
    </location>
</feature>
<evidence type="ECO:0000259" key="2">
    <source>
        <dbReference type="Pfam" id="PF13614"/>
    </source>
</evidence>
<name>A0ABP9L5Z6_9ACTN</name>
<keyword evidence="4" id="KW-1185">Reference proteome</keyword>
<feature type="compositionally biased region" description="Basic and acidic residues" evidence="1">
    <location>
        <begin position="27"/>
        <end position="40"/>
    </location>
</feature>
<dbReference type="PANTHER" id="PTHR13696:SF99">
    <property type="entry name" value="COBYRINIC ACID AC-DIAMIDE SYNTHASE"/>
    <property type="match status" value="1"/>
</dbReference>
<protein>
    <submittedName>
        <fullName evidence="3">AAA family ATPase</fullName>
    </submittedName>
</protein>
<feature type="region of interest" description="Disordered" evidence="1">
    <location>
        <begin position="1"/>
        <end position="40"/>
    </location>
</feature>
<dbReference type="Pfam" id="PF13614">
    <property type="entry name" value="AAA_31"/>
    <property type="match status" value="1"/>
</dbReference>
<dbReference type="CDD" id="cd02042">
    <property type="entry name" value="ParAB_family"/>
    <property type="match status" value="1"/>
</dbReference>
<evidence type="ECO:0000313" key="4">
    <source>
        <dbReference type="Proteomes" id="UP001500124"/>
    </source>
</evidence>
<sequence length="303" mass="33322">MTETTAAPTIGTQLSGSPQPPGEETEQERQERVRADLEQDRPDQCRVIAMCNQKGGVGKTTTTIQLAGSLAEYGRRVLVLDGDPQGNATTGFRVGRPGPNDLTQAKVVLDVLDPLPLIRETRVPGIYALPASIDMSGLSTALRDTGAGLSLYRIMVDKLRPFFDDILLDQRPALDMDTDSQLVACDSAIIMTDVDEWSMDGLKMQLAQQARAMKRAERDDFDVIGLIIGRVQKPMGKFDTEVYKLLQNHRRVRCLGEVPVRAADLKEARNKGLPVTHYKKTARTDTAEFFRDIAQNAGLVKAA</sequence>
<dbReference type="InterPro" id="IPR027417">
    <property type="entry name" value="P-loop_NTPase"/>
</dbReference>
<gene>
    <name evidence="3" type="ORF">GCM10023336_55510</name>
</gene>
<dbReference type="Proteomes" id="UP001500124">
    <property type="component" value="Unassembled WGS sequence"/>
</dbReference>
<dbReference type="RefSeq" id="WP_345670790.1">
    <property type="nucleotide sequence ID" value="NZ_BAABKC010000087.1"/>
</dbReference>
<dbReference type="SUPFAM" id="SSF52540">
    <property type="entry name" value="P-loop containing nucleoside triphosphate hydrolases"/>
    <property type="match status" value="1"/>
</dbReference>
<comment type="caution">
    <text evidence="3">The sequence shown here is derived from an EMBL/GenBank/DDBJ whole genome shotgun (WGS) entry which is preliminary data.</text>
</comment>
<organism evidence="3 4">
    <name type="scientific">Streptomyces similanensis</name>
    <dbReference type="NCBI Taxonomy" id="1274988"/>
    <lineage>
        <taxon>Bacteria</taxon>
        <taxon>Bacillati</taxon>
        <taxon>Actinomycetota</taxon>
        <taxon>Actinomycetes</taxon>
        <taxon>Kitasatosporales</taxon>
        <taxon>Streptomycetaceae</taxon>
        <taxon>Streptomyces</taxon>
    </lineage>
</organism>
<evidence type="ECO:0000313" key="3">
    <source>
        <dbReference type="EMBL" id="GAA5070403.1"/>
    </source>
</evidence>
<dbReference type="PANTHER" id="PTHR13696">
    <property type="entry name" value="P-LOOP CONTAINING NUCLEOSIDE TRIPHOSPHATE HYDROLASE"/>
    <property type="match status" value="1"/>
</dbReference>
<evidence type="ECO:0000256" key="1">
    <source>
        <dbReference type="SAM" id="MobiDB-lite"/>
    </source>
</evidence>
<feature type="domain" description="AAA" evidence="2">
    <location>
        <begin position="46"/>
        <end position="220"/>
    </location>
</feature>